<protein>
    <submittedName>
        <fullName evidence="2">Uncharacterized protein</fullName>
    </submittedName>
</protein>
<dbReference type="Proteomes" id="UP000182375">
    <property type="component" value="Unassembled WGS sequence"/>
</dbReference>
<gene>
    <name evidence="2" type="ORF">SAMN04490357_7444</name>
</gene>
<feature type="compositionally biased region" description="Basic residues" evidence="1">
    <location>
        <begin position="42"/>
        <end position="54"/>
    </location>
</feature>
<dbReference type="EMBL" id="FNTD01000004">
    <property type="protein sequence ID" value="SEE25699.1"/>
    <property type="molecule type" value="Genomic_DNA"/>
</dbReference>
<dbReference type="STRING" id="67331.SAMN04490357_7444"/>
<feature type="compositionally biased region" description="Basic and acidic residues" evidence="1">
    <location>
        <begin position="29"/>
        <end position="41"/>
    </location>
</feature>
<proteinExistence type="predicted"/>
<evidence type="ECO:0000256" key="1">
    <source>
        <dbReference type="SAM" id="MobiDB-lite"/>
    </source>
</evidence>
<name>A0A1H5HCJ3_9ACTN</name>
<accession>A0A1H5HCJ3</accession>
<reference evidence="2 3" key="1">
    <citation type="submission" date="2016-10" db="EMBL/GenBank/DDBJ databases">
        <authorList>
            <person name="de Groot N.N."/>
        </authorList>
    </citation>
    <scope>NUCLEOTIDE SEQUENCE [LARGE SCALE GENOMIC DNA]</scope>
    <source>
        <strain evidence="2 3">DSM 40306</strain>
    </source>
</reference>
<sequence>MSGELPQAVHEEFEESESAGAENVGWVPRTRDATSRGEVPKKSLRKIRKAKEEM</sequence>
<dbReference type="AlphaFoldDB" id="A0A1H5HCJ3"/>
<evidence type="ECO:0000313" key="3">
    <source>
        <dbReference type="Proteomes" id="UP000182375"/>
    </source>
</evidence>
<feature type="region of interest" description="Disordered" evidence="1">
    <location>
        <begin position="1"/>
        <end position="54"/>
    </location>
</feature>
<evidence type="ECO:0000313" key="2">
    <source>
        <dbReference type="EMBL" id="SEE25699.1"/>
    </source>
</evidence>
<organism evidence="2 3">
    <name type="scientific">Streptomyces misionensis</name>
    <dbReference type="NCBI Taxonomy" id="67331"/>
    <lineage>
        <taxon>Bacteria</taxon>
        <taxon>Bacillati</taxon>
        <taxon>Actinomycetota</taxon>
        <taxon>Actinomycetes</taxon>
        <taxon>Kitasatosporales</taxon>
        <taxon>Streptomycetaceae</taxon>
        <taxon>Streptomyces</taxon>
    </lineage>
</organism>